<proteinExistence type="predicted"/>
<protein>
    <submittedName>
        <fullName evidence="2">ANTAR domain-containing response regulator</fullName>
    </submittedName>
</protein>
<dbReference type="Pfam" id="PF03861">
    <property type="entry name" value="ANTAR"/>
    <property type="match status" value="1"/>
</dbReference>
<dbReference type="InterPro" id="IPR011006">
    <property type="entry name" value="CheY-like_superfamily"/>
</dbReference>
<accession>A0ABW2FCC4</accession>
<feature type="domain" description="ANTAR" evidence="1">
    <location>
        <begin position="130"/>
        <end position="191"/>
    </location>
</feature>
<dbReference type="Gene3D" id="1.10.10.10">
    <property type="entry name" value="Winged helix-like DNA-binding domain superfamily/Winged helix DNA-binding domain"/>
    <property type="match status" value="1"/>
</dbReference>
<organism evidence="2 3">
    <name type="scientific">Cohnella cellulosilytica</name>
    <dbReference type="NCBI Taxonomy" id="986710"/>
    <lineage>
        <taxon>Bacteria</taxon>
        <taxon>Bacillati</taxon>
        <taxon>Bacillota</taxon>
        <taxon>Bacilli</taxon>
        <taxon>Bacillales</taxon>
        <taxon>Paenibacillaceae</taxon>
        <taxon>Cohnella</taxon>
    </lineage>
</organism>
<evidence type="ECO:0000259" key="1">
    <source>
        <dbReference type="PROSITE" id="PS50921"/>
    </source>
</evidence>
<dbReference type="Proteomes" id="UP001596378">
    <property type="component" value="Unassembled WGS sequence"/>
</dbReference>
<dbReference type="SMART" id="SM01012">
    <property type="entry name" value="ANTAR"/>
    <property type="match status" value="1"/>
</dbReference>
<evidence type="ECO:0000313" key="2">
    <source>
        <dbReference type="EMBL" id="MFC7149187.1"/>
    </source>
</evidence>
<dbReference type="EMBL" id="JBHTAI010000006">
    <property type="protein sequence ID" value="MFC7149187.1"/>
    <property type="molecule type" value="Genomic_DNA"/>
</dbReference>
<dbReference type="PROSITE" id="PS50921">
    <property type="entry name" value="ANTAR"/>
    <property type="match status" value="1"/>
</dbReference>
<dbReference type="InterPro" id="IPR005561">
    <property type="entry name" value="ANTAR"/>
</dbReference>
<name>A0ABW2FCC4_9BACL</name>
<sequence length="208" mass="23682">MRSLLVIHNRAPSAEKSLPPSPKARSPESTLRSHGYFVFATSSQDQALRLVKDADAAIMQLPIHAIKGWGGYLLENKPLPLLWWCDEAAAAQSLEACEDDISLDGLLTPSMSGSEIHWALHIGSKQFMERRQWQSEREQLLGRIEERKWIDIAKKILCDLKNVTESEAYDILRKQAMNERKRMVDVATSIVKVHQLLQENKERGAKRK</sequence>
<evidence type="ECO:0000313" key="3">
    <source>
        <dbReference type="Proteomes" id="UP001596378"/>
    </source>
</evidence>
<comment type="caution">
    <text evidence="2">The sequence shown here is derived from an EMBL/GenBank/DDBJ whole genome shotgun (WGS) entry which is preliminary data.</text>
</comment>
<gene>
    <name evidence="2" type="ORF">ACFQMJ_11680</name>
</gene>
<dbReference type="InterPro" id="IPR036388">
    <property type="entry name" value="WH-like_DNA-bd_sf"/>
</dbReference>
<dbReference type="SUPFAM" id="SSF52172">
    <property type="entry name" value="CheY-like"/>
    <property type="match status" value="1"/>
</dbReference>
<keyword evidence="3" id="KW-1185">Reference proteome</keyword>
<reference evidence="3" key="1">
    <citation type="journal article" date="2019" name="Int. J. Syst. Evol. Microbiol.">
        <title>The Global Catalogue of Microorganisms (GCM) 10K type strain sequencing project: providing services to taxonomists for standard genome sequencing and annotation.</title>
        <authorList>
            <consortium name="The Broad Institute Genomics Platform"/>
            <consortium name="The Broad Institute Genome Sequencing Center for Infectious Disease"/>
            <person name="Wu L."/>
            <person name="Ma J."/>
        </authorList>
    </citation>
    <scope>NUCLEOTIDE SEQUENCE [LARGE SCALE GENOMIC DNA]</scope>
    <source>
        <strain evidence="3">KCTC 12907</strain>
    </source>
</reference>
<dbReference type="RefSeq" id="WP_378054163.1">
    <property type="nucleotide sequence ID" value="NZ_JBHMDN010000079.1"/>
</dbReference>